<name>A0AAV7TSG1_PLEWA</name>
<evidence type="ECO:0000313" key="1">
    <source>
        <dbReference type="EMBL" id="KAJ1179538.1"/>
    </source>
</evidence>
<sequence length="118" mass="12772">MAAYYIEGSAGRWRRAEDCVGCEVARSRGKDGHGGNQDGRCGLSLALNNQPGPLWPGVAGDPSRPACLPICLSDPERRGPRLLDICGCSPSTRFAERIAHKNMSMVLLVLWLLQPRLG</sequence>
<dbReference type="EMBL" id="JANPWB010000006">
    <property type="protein sequence ID" value="KAJ1179538.1"/>
    <property type="molecule type" value="Genomic_DNA"/>
</dbReference>
<dbReference type="Proteomes" id="UP001066276">
    <property type="component" value="Chromosome 3_2"/>
</dbReference>
<evidence type="ECO:0000313" key="2">
    <source>
        <dbReference type="Proteomes" id="UP001066276"/>
    </source>
</evidence>
<proteinExistence type="predicted"/>
<accession>A0AAV7TSG1</accession>
<comment type="caution">
    <text evidence="1">The sequence shown here is derived from an EMBL/GenBank/DDBJ whole genome shotgun (WGS) entry which is preliminary data.</text>
</comment>
<gene>
    <name evidence="1" type="ORF">NDU88_004772</name>
</gene>
<dbReference type="AlphaFoldDB" id="A0AAV7TSG1"/>
<organism evidence="1 2">
    <name type="scientific">Pleurodeles waltl</name>
    <name type="common">Iberian ribbed newt</name>
    <dbReference type="NCBI Taxonomy" id="8319"/>
    <lineage>
        <taxon>Eukaryota</taxon>
        <taxon>Metazoa</taxon>
        <taxon>Chordata</taxon>
        <taxon>Craniata</taxon>
        <taxon>Vertebrata</taxon>
        <taxon>Euteleostomi</taxon>
        <taxon>Amphibia</taxon>
        <taxon>Batrachia</taxon>
        <taxon>Caudata</taxon>
        <taxon>Salamandroidea</taxon>
        <taxon>Salamandridae</taxon>
        <taxon>Pleurodelinae</taxon>
        <taxon>Pleurodeles</taxon>
    </lineage>
</organism>
<reference evidence="1" key="1">
    <citation type="journal article" date="2022" name="bioRxiv">
        <title>Sequencing and chromosome-scale assembly of the giantPleurodeles waltlgenome.</title>
        <authorList>
            <person name="Brown T."/>
            <person name="Elewa A."/>
            <person name="Iarovenko S."/>
            <person name="Subramanian E."/>
            <person name="Araus A.J."/>
            <person name="Petzold A."/>
            <person name="Susuki M."/>
            <person name="Suzuki K.-i.T."/>
            <person name="Hayashi T."/>
            <person name="Toyoda A."/>
            <person name="Oliveira C."/>
            <person name="Osipova E."/>
            <person name="Leigh N.D."/>
            <person name="Simon A."/>
            <person name="Yun M.H."/>
        </authorList>
    </citation>
    <scope>NUCLEOTIDE SEQUENCE</scope>
    <source>
        <strain evidence="1">20211129_DDA</strain>
        <tissue evidence="1">Liver</tissue>
    </source>
</reference>
<keyword evidence="2" id="KW-1185">Reference proteome</keyword>
<protein>
    <submittedName>
        <fullName evidence="1">Uncharacterized protein</fullName>
    </submittedName>
</protein>